<keyword evidence="5" id="KW-0472">Membrane</keyword>
<feature type="compositionally biased region" description="Low complexity" evidence="4">
    <location>
        <begin position="70"/>
        <end position="85"/>
    </location>
</feature>
<accession>A0A9P1GK10</accession>
<evidence type="ECO:0000256" key="1">
    <source>
        <dbReference type="ARBA" id="ARBA00008601"/>
    </source>
</evidence>
<organism evidence="8">
    <name type="scientific">Cladocopium goreaui</name>
    <dbReference type="NCBI Taxonomy" id="2562237"/>
    <lineage>
        <taxon>Eukaryota</taxon>
        <taxon>Sar</taxon>
        <taxon>Alveolata</taxon>
        <taxon>Dinophyceae</taxon>
        <taxon>Suessiales</taxon>
        <taxon>Symbiodiniaceae</taxon>
        <taxon>Cladocopium</taxon>
    </lineage>
</organism>
<feature type="domain" description="Tyrosine specific protein phosphatases" evidence="7">
    <location>
        <begin position="446"/>
        <end position="507"/>
    </location>
</feature>
<dbReference type="Proteomes" id="UP001152797">
    <property type="component" value="Unassembled WGS sequence"/>
</dbReference>
<dbReference type="AlphaFoldDB" id="A0A9P1GK10"/>
<keyword evidence="3" id="KW-0904">Protein phosphatase</keyword>
<name>A0A9P1GK10_9DINO</name>
<dbReference type="PROSITE" id="PS50056">
    <property type="entry name" value="TYR_PHOSPHATASE_2"/>
    <property type="match status" value="1"/>
</dbReference>
<evidence type="ECO:0000259" key="6">
    <source>
        <dbReference type="PROSITE" id="PS50054"/>
    </source>
</evidence>
<dbReference type="OrthoDB" id="10252009at2759"/>
<feature type="compositionally biased region" description="Basic and acidic residues" evidence="4">
    <location>
        <begin position="298"/>
        <end position="317"/>
    </location>
</feature>
<feature type="compositionally biased region" description="Polar residues" evidence="4">
    <location>
        <begin position="141"/>
        <end position="152"/>
    </location>
</feature>
<reference evidence="9 10" key="2">
    <citation type="submission" date="2024-05" db="EMBL/GenBank/DDBJ databases">
        <authorList>
            <person name="Chen Y."/>
            <person name="Shah S."/>
            <person name="Dougan E. K."/>
            <person name="Thang M."/>
            <person name="Chan C."/>
        </authorList>
    </citation>
    <scope>NUCLEOTIDE SEQUENCE [LARGE SCALE GENOMIC DNA]</scope>
</reference>
<keyword evidence="2" id="KW-0378">Hydrolase</keyword>
<dbReference type="EMBL" id="CAMXCT020006600">
    <property type="protein sequence ID" value="CAL1170126.1"/>
    <property type="molecule type" value="Genomic_DNA"/>
</dbReference>
<dbReference type="SUPFAM" id="SSF52799">
    <property type="entry name" value="(Phosphotyrosine protein) phosphatases II"/>
    <property type="match status" value="1"/>
</dbReference>
<dbReference type="Pfam" id="PF00782">
    <property type="entry name" value="DSPc"/>
    <property type="match status" value="1"/>
</dbReference>
<dbReference type="InterPro" id="IPR016130">
    <property type="entry name" value="Tyr_Pase_AS"/>
</dbReference>
<dbReference type="PANTHER" id="PTHR45961">
    <property type="entry name" value="IP21249P"/>
    <property type="match status" value="1"/>
</dbReference>
<feature type="transmembrane region" description="Helical" evidence="5">
    <location>
        <begin position="6"/>
        <end position="25"/>
    </location>
</feature>
<dbReference type="PROSITE" id="PS00383">
    <property type="entry name" value="TYR_PHOSPHATASE_1"/>
    <property type="match status" value="1"/>
</dbReference>
<feature type="compositionally biased region" description="Polar residues" evidence="4">
    <location>
        <begin position="281"/>
        <end position="291"/>
    </location>
</feature>
<keyword evidence="5" id="KW-1133">Transmembrane helix</keyword>
<feature type="domain" description="Tyrosine-protein phosphatase" evidence="6">
    <location>
        <begin position="382"/>
        <end position="526"/>
    </location>
</feature>
<dbReference type="InterPro" id="IPR052103">
    <property type="entry name" value="Dual_spec_Phospatases"/>
</dbReference>
<evidence type="ECO:0000313" key="8">
    <source>
        <dbReference type="EMBL" id="CAI4016751.1"/>
    </source>
</evidence>
<evidence type="ECO:0000259" key="7">
    <source>
        <dbReference type="PROSITE" id="PS50056"/>
    </source>
</evidence>
<dbReference type="SMART" id="SM00195">
    <property type="entry name" value="DSPc"/>
    <property type="match status" value="1"/>
</dbReference>
<dbReference type="PANTHER" id="PTHR45961:SF6">
    <property type="entry name" value="IP21249P"/>
    <property type="match status" value="1"/>
</dbReference>
<feature type="region of interest" description="Disordered" evidence="4">
    <location>
        <begin position="135"/>
        <end position="368"/>
    </location>
</feature>
<keyword evidence="5" id="KW-0812">Transmembrane</keyword>
<evidence type="ECO:0000256" key="4">
    <source>
        <dbReference type="SAM" id="MobiDB-lite"/>
    </source>
</evidence>
<sequence length="558" mass="59179">MAYLNALVVVGAIVLSVMLIILLIVKSSHQAQPQPETDLELGALPAATILVTSNSHSVWTKQEVTTVSQSQVSVNTRSHSSSQSSGGDVFQAERGTAEDSAQRLLQSPTVTGIAVIPSSGTLQCSVFEETSLSRKEESAASVLTQVPSQEKSSGGDAFPGEVGTSEEDFDECPPRSPKGAGLAVIPTNLQSSTLEEEATESSPSVDKSAASVLTQVPNQEKSSGGDAFPGEVGTSEEDFDECPPRSPKGAGLAVIPTNLQSSTLEEEATESSPSVDKSAASVLTQVPNDTKPSGGEAIAKRSSEEASKAVSDEHAEGEAVQSSVSPEAEKADEAPGGKVVRMEQSSSEESGDRVASEDEEGAGGLQCSDPYEEGKAKIALANCDKILENLYLGGVEAVSDHSKLTSQGVRAICVCCREFEIPSKSFATGIDYYRVDVEDMSKEPLEEFLEEATDFIYSWTSQNLPVLVHCRAGVSRSASVVLAYMVRFANFTLNDAFVYLRAARPAVTPNLGFMEKLVAYEEETNDTEGTIDTRKYESWFTFQASSPVAIPDLKPDEA</sequence>
<protein>
    <submittedName>
        <fullName evidence="9">Protein-tyrosine-phosphatase</fullName>
    </submittedName>
</protein>
<evidence type="ECO:0000256" key="5">
    <source>
        <dbReference type="SAM" id="Phobius"/>
    </source>
</evidence>
<proteinExistence type="inferred from homology"/>
<evidence type="ECO:0000313" key="10">
    <source>
        <dbReference type="Proteomes" id="UP001152797"/>
    </source>
</evidence>
<dbReference type="Gene3D" id="3.90.190.10">
    <property type="entry name" value="Protein tyrosine phosphatase superfamily"/>
    <property type="match status" value="1"/>
</dbReference>
<gene>
    <name evidence="8" type="ORF">C1SCF055_LOCUS41456</name>
</gene>
<feature type="region of interest" description="Disordered" evidence="4">
    <location>
        <begin position="70"/>
        <end position="100"/>
    </location>
</feature>
<dbReference type="PROSITE" id="PS50054">
    <property type="entry name" value="TYR_PHOSPHATASE_DUAL"/>
    <property type="match status" value="1"/>
</dbReference>
<evidence type="ECO:0000313" key="9">
    <source>
        <dbReference type="EMBL" id="CAL4804063.1"/>
    </source>
</evidence>
<keyword evidence="10" id="KW-1185">Reference proteome</keyword>
<dbReference type="EMBL" id="CAMXCT030006600">
    <property type="protein sequence ID" value="CAL4804063.1"/>
    <property type="molecule type" value="Genomic_DNA"/>
</dbReference>
<comment type="caution">
    <text evidence="8">The sequence shown here is derived from an EMBL/GenBank/DDBJ whole genome shotgun (WGS) entry which is preliminary data.</text>
</comment>
<dbReference type="InterPro" id="IPR020422">
    <property type="entry name" value="TYR_PHOSPHATASE_DUAL_dom"/>
</dbReference>
<evidence type="ECO:0000256" key="2">
    <source>
        <dbReference type="ARBA" id="ARBA00022801"/>
    </source>
</evidence>
<dbReference type="InterPro" id="IPR029021">
    <property type="entry name" value="Prot-tyrosine_phosphatase-like"/>
</dbReference>
<dbReference type="InterPro" id="IPR000340">
    <property type="entry name" value="Dual-sp_phosphatase_cat-dom"/>
</dbReference>
<reference evidence="8" key="1">
    <citation type="submission" date="2022-10" db="EMBL/GenBank/DDBJ databases">
        <authorList>
            <person name="Chen Y."/>
            <person name="Dougan E. K."/>
            <person name="Chan C."/>
            <person name="Rhodes N."/>
            <person name="Thang M."/>
        </authorList>
    </citation>
    <scope>NUCLEOTIDE SEQUENCE</scope>
</reference>
<comment type="similarity">
    <text evidence="1">Belongs to the protein-tyrosine phosphatase family. Non-receptor class dual specificity subfamily.</text>
</comment>
<evidence type="ECO:0000256" key="3">
    <source>
        <dbReference type="ARBA" id="ARBA00022912"/>
    </source>
</evidence>
<dbReference type="GO" id="GO:0004721">
    <property type="term" value="F:phosphoprotein phosphatase activity"/>
    <property type="evidence" value="ECO:0007669"/>
    <property type="project" value="UniProtKB-KW"/>
</dbReference>
<feature type="compositionally biased region" description="Polar residues" evidence="4">
    <location>
        <begin position="211"/>
        <end position="222"/>
    </location>
</feature>
<dbReference type="EMBL" id="CAMXCT010006600">
    <property type="protein sequence ID" value="CAI4016751.1"/>
    <property type="molecule type" value="Genomic_DNA"/>
</dbReference>
<dbReference type="CDD" id="cd14498">
    <property type="entry name" value="DSP"/>
    <property type="match status" value="1"/>
</dbReference>
<dbReference type="InterPro" id="IPR000387">
    <property type="entry name" value="Tyr_Pase_dom"/>
</dbReference>